<protein>
    <recommendedName>
        <fullName evidence="3">DUF4241 domain-containing protein</fullName>
    </recommendedName>
</protein>
<keyword evidence="2" id="KW-1185">Reference proteome</keyword>
<gene>
    <name evidence="1" type="ORF">GCM10023198_06780</name>
</gene>
<dbReference type="RefSeq" id="WP_253871228.1">
    <property type="nucleotide sequence ID" value="NZ_BAABHM010000004.1"/>
</dbReference>
<comment type="caution">
    <text evidence="1">The sequence shown here is derived from an EMBL/GenBank/DDBJ whole genome shotgun (WGS) entry which is preliminary data.</text>
</comment>
<dbReference type="Pfam" id="PF14025">
    <property type="entry name" value="DUF4241"/>
    <property type="match status" value="1"/>
</dbReference>
<evidence type="ECO:0000313" key="2">
    <source>
        <dbReference type="Proteomes" id="UP001500843"/>
    </source>
</evidence>
<dbReference type="Proteomes" id="UP001500843">
    <property type="component" value="Unassembled WGS sequence"/>
</dbReference>
<evidence type="ECO:0008006" key="3">
    <source>
        <dbReference type="Google" id="ProtNLM"/>
    </source>
</evidence>
<dbReference type="InterPro" id="IPR025335">
    <property type="entry name" value="DUF4241"/>
</dbReference>
<dbReference type="EMBL" id="BAABHM010000004">
    <property type="protein sequence ID" value="GAA4690621.1"/>
    <property type="molecule type" value="Genomic_DNA"/>
</dbReference>
<reference evidence="2" key="1">
    <citation type="journal article" date="2019" name="Int. J. Syst. Evol. Microbiol.">
        <title>The Global Catalogue of Microorganisms (GCM) 10K type strain sequencing project: providing services to taxonomists for standard genome sequencing and annotation.</title>
        <authorList>
            <consortium name="The Broad Institute Genomics Platform"/>
            <consortium name="The Broad Institute Genome Sequencing Center for Infectious Disease"/>
            <person name="Wu L."/>
            <person name="Ma J."/>
        </authorList>
    </citation>
    <scope>NUCLEOTIDE SEQUENCE [LARGE SCALE GENOMIC DNA]</scope>
    <source>
        <strain evidence="2">JCM 17975</strain>
    </source>
</reference>
<evidence type="ECO:0000313" key="1">
    <source>
        <dbReference type="EMBL" id="GAA4690621.1"/>
    </source>
</evidence>
<sequence>MSYFRPLFALLPGTPDGASHPQSVRDLGVLQVPSGRLEASDPCVGLGEGLVIDVPPGAYPVFVTVVDFSDTHDGSDLIEAYLSLVVSDAAPVAEVRLFTPEGAGPAGAEGYHGVSVDSGTVAFADAAAIAAYMPPADSNDWYNDVFAPELLDVPDHFPNGAGNVTMPLARAGENVVLSLSGWGDGLFPLLTAHAADGSLLGVHIDLLVVGPSFDENEEHDVNDEPLVAEDPDQ</sequence>
<organism evidence="1 2">
    <name type="scientific">Promicromonospora umidemergens</name>
    <dbReference type="NCBI Taxonomy" id="629679"/>
    <lineage>
        <taxon>Bacteria</taxon>
        <taxon>Bacillati</taxon>
        <taxon>Actinomycetota</taxon>
        <taxon>Actinomycetes</taxon>
        <taxon>Micrococcales</taxon>
        <taxon>Promicromonosporaceae</taxon>
        <taxon>Promicromonospora</taxon>
    </lineage>
</organism>
<accession>A0ABP8WKK5</accession>
<name>A0ABP8WKK5_9MICO</name>
<proteinExistence type="predicted"/>